<proteinExistence type="predicted"/>
<dbReference type="Ensembl" id="ENSSORT00005006177.1">
    <property type="protein sequence ID" value="ENSSORP00005005927.1"/>
    <property type="gene ID" value="ENSSORG00005003546.1"/>
</dbReference>
<reference evidence="2" key="3">
    <citation type="submission" date="2025-09" db="UniProtKB">
        <authorList>
            <consortium name="Ensembl"/>
        </authorList>
    </citation>
    <scope>IDENTIFICATION</scope>
</reference>
<dbReference type="InterPro" id="IPR016186">
    <property type="entry name" value="C-type_lectin-like/link_sf"/>
</dbReference>
<evidence type="ECO:0000259" key="1">
    <source>
        <dbReference type="Pfam" id="PF06482"/>
    </source>
</evidence>
<dbReference type="InParanoid" id="A0A672YN49"/>
<dbReference type="SUPFAM" id="SSF56436">
    <property type="entry name" value="C-type lectin-like"/>
    <property type="match status" value="1"/>
</dbReference>
<dbReference type="InterPro" id="IPR010515">
    <property type="entry name" value="Collagenase_NC10/endostatin"/>
</dbReference>
<feature type="domain" description="Collagenase NC10/endostatin" evidence="1">
    <location>
        <begin position="31"/>
        <end position="197"/>
    </location>
</feature>
<dbReference type="Pfam" id="PF06482">
    <property type="entry name" value="Endostatin"/>
    <property type="match status" value="1"/>
</dbReference>
<protein>
    <recommendedName>
        <fullName evidence="1">Collagenase NC10/endostatin domain-containing protein</fullName>
    </recommendedName>
</protein>
<dbReference type="InterPro" id="IPR016187">
    <property type="entry name" value="CTDL_fold"/>
</dbReference>
<sequence>ALQPWVCEKFFHNSTLPSTIKNVFVCWHLQLHLIALNSPQTGAMRGVHRADFMCFTQAQAIGMKGTFRAFLSAKLQDLQSIVRKADRNSVPIVNLKTIRTDCFLTSFRMRVLMKDNVSLYSFDGKDVLRDNTWPEKMMWHGSTSSGQRHIDSYCETWRVADQALTGMASSLQSGSLLQQNSNSCSNSYVVLCIENSYSSHS</sequence>
<evidence type="ECO:0000313" key="3">
    <source>
        <dbReference type="Proteomes" id="UP000472271"/>
    </source>
</evidence>
<dbReference type="Gene3D" id="3.10.100.10">
    <property type="entry name" value="Mannose-Binding Protein A, subunit A"/>
    <property type="match status" value="1"/>
</dbReference>
<keyword evidence="3" id="KW-1185">Reference proteome</keyword>
<name>A0A672YN49_9TELE</name>
<evidence type="ECO:0000313" key="2">
    <source>
        <dbReference type="Ensembl" id="ENSSORP00005005927.1"/>
    </source>
</evidence>
<dbReference type="Proteomes" id="UP000472271">
    <property type="component" value="Chromosome 2"/>
</dbReference>
<accession>A0A672YN49</accession>
<reference evidence="2" key="2">
    <citation type="submission" date="2025-08" db="UniProtKB">
        <authorList>
            <consortium name="Ensembl"/>
        </authorList>
    </citation>
    <scope>IDENTIFICATION</scope>
</reference>
<organism evidence="2 3">
    <name type="scientific">Sphaeramia orbicularis</name>
    <name type="common">orbiculate cardinalfish</name>
    <dbReference type="NCBI Taxonomy" id="375764"/>
    <lineage>
        <taxon>Eukaryota</taxon>
        <taxon>Metazoa</taxon>
        <taxon>Chordata</taxon>
        <taxon>Craniata</taxon>
        <taxon>Vertebrata</taxon>
        <taxon>Euteleostomi</taxon>
        <taxon>Actinopterygii</taxon>
        <taxon>Neopterygii</taxon>
        <taxon>Teleostei</taxon>
        <taxon>Neoteleostei</taxon>
        <taxon>Acanthomorphata</taxon>
        <taxon>Gobiaria</taxon>
        <taxon>Kurtiformes</taxon>
        <taxon>Apogonoidei</taxon>
        <taxon>Apogonidae</taxon>
        <taxon>Apogoninae</taxon>
        <taxon>Sphaeramia</taxon>
    </lineage>
</organism>
<dbReference type="AlphaFoldDB" id="A0A672YN49"/>
<reference evidence="2" key="1">
    <citation type="submission" date="2019-06" db="EMBL/GenBank/DDBJ databases">
        <authorList>
            <consortium name="Wellcome Sanger Institute Data Sharing"/>
        </authorList>
    </citation>
    <scope>NUCLEOTIDE SEQUENCE [LARGE SCALE GENOMIC DNA]</scope>
</reference>